<accession>A0A8C3IHJ8</accession>
<protein>
    <submittedName>
        <fullName evidence="1">Uncharacterized protein</fullName>
    </submittedName>
</protein>
<reference evidence="1" key="1">
    <citation type="submission" date="2025-08" db="UniProtKB">
        <authorList>
            <consortium name="Ensembl"/>
        </authorList>
    </citation>
    <scope>IDENTIFICATION</scope>
</reference>
<reference evidence="1" key="2">
    <citation type="submission" date="2025-09" db="UniProtKB">
        <authorList>
            <consortium name="Ensembl"/>
        </authorList>
    </citation>
    <scope>IDENTIFICATION</scope>
</reference>
<sequence>MPHRVTVSGCWSANSEVRERQITELSLILAASTASTQVQTGALAATVTHLSLFLSTFRQKENSNLCGLQISSHGFTVKHFVL</sequence>
<name>A0A8C3IHJ8_CHRPI</name>
<organism evidence="1 2">
    <name type="scientific">Chrysemys picta bellii</name>
    <name type="common">Western painted turtle</name>
    <name type="synonym">Emys bellii</name>
    <dbReference type="NCBI Taxonomy" id="8478"/>
    <lineage>
        <taxon>Eukaryota</taxon>
        <taxon>Metazoa</taxon>
        <taxon>Chordata</taxon>
        <taxon>Craniata</taxon>
        <taxon>Vertebrata</taxon>
        <taxon>Euteleostomi</taxon>
        <taxon>Archelosauria</taxon>
        <taxon>Testudinata</taxon>
        <taxon>Testudines</taxon>
        <taxon>Cryptodira</taxon>
        <taxon>Durocryptodira</taxon>
        <taxon>Testudinoidea</taxon>
        <taxon>Emydidae</taxon>
        <taxon>Chrysemys</taxon>
    </lineage>
</organism>
<keyword evidence="2" id="KW-1185">Reference proteome</keyword>
<evidence type="ECO:0000313" key="2">
    <source>
        <dbReference type="Proteomes" id="UP000694380"/>
    </source>
</evidence>
<proteinExistence type="predicted"/>
<dbReference type="AlphaFoldDB" id="A0A8C3IHJ8"/>
<evidence type="ECO:0000313" key="1">
    <source>
        <dbReference type="Ensembl" id="ENSCPBP00000033957.1"/>
    </source>
</evidence>
<dbReference type="Ensembl" id="ENSCPBT00000039838.1">
    <property type="protein sequence ID" value="ENSCPBP00000033957.1"/>
    <property type="gene ID" value="ENSCPBG00000023716.1"/>
</dbReference>
<dbReference type="Proteomes" id="UP000694380">
    <property type="component" value="Unplaced"/>
</dbReference>